<protein>
    <submittedName>
        <fullName evidence="1">Uncharacterized protein</fullName>
    </submittedName>
</protein>
<gene>
    <name evidence="1" type="ORF">L201_007033</name>
</gene>
<keyword evidence="2" id="KW-1185">Reference proteome</keyword>
<reference evidence="1 2" key="1">
    <citation type="submission" date="2024-01" db="EMBL/GenBank/DDBJ databases">
        <title>Comparative genomics of Cryptococcus and Kwoniella reveals pathogenesis evolution and contrasting modes of karyotype evolution via chromosome fusion or intercentromeric recombination.</title>
        <authorList>
            <person name="Coelho M.A."/>
            <person name="David-Palma M."/>
            <person name="Shea T."/>
            <person name="Bowers K."/>
            <person name="McGinley-Smith S."/>
            <person name="Mohammad A.W."/>
            <person name="Gnirke A."/>
            <person name="Yurkov A.M."/>
            <person name="Nowrousian M."/>
            <person name="Sun S."/>
            <person name="Cuomo C.A."/>
            <person name="Heitman J."/>
        </authorList>
    </citation>
    <scope>NUCLEOTIDE SEQUENCE [LARGE SCALE GENOMIC DNA]</scope>
    <source>
        <strain evidence="1 2">CBS 6074</strain>
    </source>
</reference>
<evidence type="ECO:0000313" key="2">
    <source>
        <dbReference type="Proteomes" id="UP001355207"/>
    </source>
</evidence>
<dbReference type="RefSeq" id="XP_066078841.1">
    <property type="nucleotide sequence ID" value="XM_066222744.1"/>
</dbReference>
<dbReference type="AlphaFoldDB" id="A0AAX4K4M6"/>
<evidence type="ECO:0000313" key="1">
    <source>
        <dbReference type="EMBL" id="WWC92079.1"/>
    </source>
</evidence>
<organism evidence="1 2">
    <name type="scientific">Kwoniella dendrophila CBS 6074</name>
    <dbReference type="NCBI Taxonomy" id="1295534"/>
    <lineage>
        <taxon>Eukaryota</taxon>
        <taxon>Fungi</taxon>
        <taxon>Dikarya</taxon>
        <taxon>Basidiomycota</taxon>
        <taxon>Agaricomycotina</taxon>
        <taxon>Tremellomycetes</taxon>
        <taxon>Tremellales</taxon>
        <taxon>Cryptococcaceae</taxon>
        <taxon>Kwoniella</taxon>
    </lineage>
</organism>
<dbReference type="Proteomes" id="UP001355207">
    <property type="component" value="Chromosome 10"/>
</dbReference>
<accession>A0AAX4K4M6</accession>
<dbReference type="EMBL" id="CP144107">
    <property type="protein sequence ID" value="WWC92079.1"/>
    <property type="molecule type" value="Genomic_DNA"/>
</dbReference>
<dbReference type="GeneID" id="91097702"/>
<proteinExistence type="predicted"/>
<name>A0AAX4K4M6_9TREE</name>
<sequence length="90" mass="10429">MSRSSTSTSIRSQLNLKDIDVDSKYEIYHDDLADEFDAARKSFSSLSRGTSESEHLGKPIQQVDSIFKIITIFLRWTEKIQNNRRARNSF</sequence>